<keyword evidence="8" id="KW-1279">T cell receptor</keyword>
<keyword evidence="8" id="KW-0391">Immunity</keyword>
<organism evidence="11 12">
    <name type="scientific">Ailuropoda melanoleuca</name>
    <name type="common">Giant panda</name>
    <dbReference type="NCBI Taxonomy" id="9646"/>
    <lineage>
        <taxon>Eukaryota</taxon>
        <taxon>Metazoa</taxon>
        <taxon>Chordata</taxon>
        <taxon>Craniata</taxon>
        <taxon>Vertebrata</taxon>
        <taxon>Euteleostomi</taxon>
        <taxon>Mammalia</taxon>
        <taxon>Eutheria</taxon>
        <taxon>Laurasiatheria</taxon>
        <taxon>Carnivora</taxon>
        <taxon>Caniformia</taxon>
        <taxon>Ursidae</taxon>
        <taxon>Ailuropoda</taxon>
    </lineage>
</organism>
<dbReference type="InterPro" id="IPR013783">
    <property type="entry name" value="Ig-like_fold"/>
</dbReference>
<keyword evidence="4" id="KW-0472">Membrane</keyword>
<reference evidence="11" key="3">
    <citation type="submission" date="2025-09" db="UniProtKB">
        <authorList>
            <consortium name="Ensembl"/>
        </authorList>
    </citation>
    <scope>IDENTIFICATION</scope>
</reference>
<dbReference type="AlphaFoldDB" id="A0A7N5P039"/>
<keyword evidence="8" id="KW-1064">Adaptive immunity</keyword>
<sequence>MSVIQPQRRNMKSHLEALLGLLWVQVCWVRGLEVEQSPSALSLQEGASTALKCNFSQAVDSVQWFRQNPGGSGLTRLVYVASGTKQSGRLNCTLNTRERSSTLHIVDSQLEDAASYLCATETQCCLLIRGLHANCSCACAPAPPWGICTHSSLGTFSDLCYRTFSLQNETHHGCHFTCFSCPSFSQQALPVKISTMDTLEQVIEMPLSTALGKQTSWQLAYKLYVNYSNGKDSKKIDGHQEKKDMTKFFSYPWMVLLSKGSNENMCKVFSSLYSSFFLLEIQI</sequence>
<feature type="domain" description="Ig-like" evidence="10">
    <location>
        <begin position="32"/>
        <end position="118"/>
    </location>
</feature>
<evidence type="ECO:0000256" key="9">
    <source>
        <dbReference type="SAM" id="SignalP"/>
    </source>
</evidence>
<dbReference type="PANTHER" id="PTHR19339:SF5">
    <property type="entry name" value="IG-LIKE DOMAIN-CONTAINING PROTEIN"/>
    <property type="match status" value="1"/>
</dbReference>
<comment type="subunit">
    <text evidence="7">Alpha-beta TR is a heterodimer composed of an alpha and beta chain; disulfide-linked. The alpha-beta TR is associated with the transmembrane signaling CD3 coreceptor proteins to form the TR-CD3 (TcR or TCR). The assembly of alpha-beta TR heterodimers with CD3 occurs in the endoplasmic reticulum where a single alpha-beta TR heterodimer associates with one CD3D-CD3E heterodimer, one CD3G-CD3E heterodimer and one CD247 homodimer forming a stable octameric structure. CD3D-CD3E and CD3G-CD3E heterodimers preferentially associate with TR alpha and TR beta chains, respectively. The association of the CD247 homodimer is the last step of TcR assembly in the endoplasmic reticulum and is required for transport to the cell surface.</text>
</comment>
<dbReference type="InterPro" id="IPR003599">
    <property type="entry name" value="Ig_sub"/>
</dbReference>
<dbReference type="InterPro" id="IPR013106">
    <property type="entry name" value="Ig_V-set"/>
</dbReference>
<reference evidence="11" key="2">
    <citation type="submission" date="2025-08" db="UniProtKB">
        <authorList>
            <consortium name="Ensembl"/>
        </authorList>
    </citation>
    <scope>IDENTIFICATION</scope>
</reference>
<dbReference type="Gene3D" id="2.60.40.10">
    <property type="entry name" value="Immunoglobulins"/>
    <property type="match status" value="1"/>
</dbReference>
<evidence type="ECO:0000259" key="10">
    <source>
        <dbReference type="PROSITE" id="PS50835"/>
    </source>
</evidence>
<dbReference type="SMART" id="SM00406">
    <property type="entry name" value="IGv"/>
    <property type="match status" value="1"/>
</dbReference>
<dbReference type="InterPro" id="IPR051896">
    <property type="entry name" value="TCR_alpha_variable"/>
</dbReference>
<keyword evidence="2" id="KW-1003">Cell membrane</keyword>
<dbReference type="Ensembl" id="ENSAMET00000038938.1">
    <property type="protein sequence ID" value="ENSAMEP00000022455.1"/>
    <property type="gene ID" value="ENSAMEG00000023673.1"/>
</dbReference>
<feature type="signal peptide" evidence="9">
    <location>
        <begin position="1"/>
        <end position="31"/>
    </location>
</feature>
<evidence type="ECO:0000313" key="11">
    <source>
        <dbReference type="Ensembl" id="ENSAMEP00000022455.1"/>
    </source>
</evidence>
<comment type="subcellular location">
    <subcellularLocation>
        <location evidence="1">Cell membrane</location>
    </subcellularLocation>
</comment>
<dbReference type="GeneTree" id="ENSGT00900000140957"/>
<dbReference type="PANTHER" id="PTHR19339">
    <property type="entry name" value="T CELL RECEPTOR ALPHA VARIABLE 39"/>
    <property type="match status" value="1"/>
</dbReference>
<evidence type="ECO:0000256" key="7">
    <source>
        <dbReference type="ARBA" id="ARBA00038651"/>
    </source>
</evidence>
<protein>
    <submittedName>
        <fullName evidence="11">Uncharacterized LOC105234921</fullName>
    </submittedName>
</protein>
<evidence type="ECO:0000256" key="3">
    <source>
        <dbReference type="ARBA" id="ARBA00022729"/>
    </source>
</evidence>
<dbReference type="SUPFAM" id="SSF48726">
    <property type="entry name" value="Immunoglobulin"/>
    <property type="match status" value="1"/>
</dbReference>
<keyword evidence="3 9" id="KW-0732">Signal</keyword>
<dbReference type="PROSITE" id="PS50835">
    <property type="entry name" value="IG_LIKE"/>
    <property type="match status" value="1"/>
</dbReference>
<dbReference type="SMART" id="SM00409">
    <property type="entry name" value="IG"/>
    <property type="match status" value="1"/>
</dbReference>
<accession>A0A7N5P039</accession>
<name>A0A7N5P039_AILME</name>
<evidence type="ECO:0000256" key="2">
    <source>
        <dbReference type="ARBA" id="ARBA00022475"/>
    </source>
</evidence>
<evidence type="ECO:0000313" key="12">
    <source>
        <dbReference type="Proteomes" id="UP000008912"/>
    </source>
</evidence>
<dbReference type="Pfam" id="PF07686">
    <property type="entry name" value="V-set"/>
    <property type="match status" value="1"/>
</dbReference>
<evidence type="ECO:0000256" key="4">
    <source>
        <dbReference type="ARBA" id="ARBA00023136"/>
    </source>
</evidence>
<keyword evidence="6" id="KW-0325">Glycoprotein</keyword>
<gene>
    <name evidence="11" type="primary">LOC105234921</name>
</gene>
<keyword evidence="12" id="KW-1185">Reference proteome</keyword>
<dbReference type="Proteomes" id="UP000008912">
    <property type="component" value="Unassembled WGS sequence"/>
</dbReference>
<proteinExistence type="predicted"/>
<evidence type="ECO:0000256" key="1">
    <source>
        <dbReference type="ARBA" id="ARBA00004236"/>
    </source>
</evidence>
<reference evidence="11 12" key="1">
    <citation type="journal article" date="2010" name="Nature">
        <title>The sequence and de novo assembly of the giant panda genome.</title>
        <authorList>
            <person name="Li R."/>
            <person name="Fan W."/>
            <person name="Tian G."/>
            <person name="Zhu H."/>
            <person name="He L."/>
            <person name="Cai J."/>
            <person name="Huang Q."/>
            <person name="Cai Q."/>
            <person name="Li B."/>
            <person name="Bai Y."/>
            <person name="Zhang Z."/>
            <person name="Zhang Y."/>
            <person name="Wang W."/>
            <person name="Li J."/>
            <person name="Wei F."/>
            <person name="Li H."/>
            <person name="Jian M."/>
            <person name="Li J."/>
            <person name="Zhang Z."/>
            <person name="Nielsen R."/>
            <person name="Li D."/>
            <person name="Gu W."/>
            <person name="Yang Z."/>
            <person name="Xuan Z."/>
            <person name="Ryder O.A."/>
            <person name="Leung F.C."/>
            <person name="Zhou Y."/>
            <person name="Cao J."/>
            <person name="Sun X."/>
            <person name="Fu Y."/>
            <person name="Fang X."/>
            <person name="Guo X."/>
            <person name="Wang B."/>
            <person name="Hou R."/>
            <person name="Shen F."/>
            <person name="Mu B."/>
            <person name="Ni P."/>
            <person name="Lin R."/>
            <person name="Qian W."/>
            <person name="Wang G."/>
            <person name="Yu C."/>
            <person name="Nie W."/>
            <person name="Wang J."/>
            <person name="Wu Z."/>
            <person name="Liang H."/>
            <person name="Min J."/>
            <person name="Wu Q."/>
            <person name="Cheng S."/>
            <person name="Ruan J."/>
            <person name="Wang M."/>
            <person name="Shi Z."/>
            <person name="Wen M."/>
            <person name="Liu B."/>
            <person name="Ren X."/>
            <person name="Zheng H."/>
            <person name="Dong D."/>
            <person name="Cook K."/>
            <person name="Shan G."/>
            <person name="Zhang H."/>
            <person name="Kosiol C."/>
            <person name="Xie X."/>
            <person name="Lu Z."/>
            <person name="Zheng H."/>
            <person name="Li Y."/>
            <person name="Steiner C.C."/>
            <person name="Lam T.T."/>
            <person name="Lin S."/>
            <person name="Zhang Q."/>
            <person name="Li G."/>
            <person name="Tian J."/>
            <person name="Gong T."/>
            <person name="Liu H."/>
            <person name="Zhang D."/>
            <person name="Fang L."/>
            <person name="Ye C."/>
            <person name="Zhang J."/>
            <person name="Hu W."/>
            <person name="Xu A."/>
            <person name="Ren Y."/>
            <person name="Zhang G."/>
            <person name="Bruford M.W."/>
            <person name="Li Q."/>
            <person name="Ma L."/>
            <person name="Guo Y."/>
            <person name="An N."/>
            <person name="Hu Y."/>
            <person name="Zheng Y."/>
            <person name="Shi Y."/>
            <person name="Li Z."/>
            <person name="Liu Q."/>
            <person name="Chen Y."/>
            <person name="Zhao J."/>
            <person name="Qu N."/>
            <person name="Zhao S."/>
            <person name="Tian F."/>
            <person name="Wang X."/>
            <person name="Wang H."/>
            <person name="Xu L."/>
            <person name="Liu X."/>
            <person name="Vinar T."/>
            <person name="Wang Y."/>
            <person name="Lam T.W."/>
            <person name="Yiu S.M."/>
            <person name="Liu S."/>
            <person name="Zhang H."/>
            <person name="Li D."/>
            <person name="Huang Y."/>
            <person name="Wang X."/>
            <person name="Yang G."/>
            <person name="Jiang Z."/>
            <person name="Wang J."/>
            <person name="Qin N."/>
            <person name="Li L."/>
            <person name="Li J."/>
            <person name="Bolund L."/>
            <person name="Kristiansen K."/>
            <person name="Wong G.K."/>
            <person name="Olson M."/>
            <person name="Zhang X."/>
            <person name="Li S."/>
            <person name="Yang H."/>
            <person name="Wang J."/>
            <person name="Wang J."/>
        </authorList>
    </citation>
    <scope>NUCLEOTIDE SEQUENCE [LARGE SCALE GENOMIC DNA]</scope>
</reference>
<dbReference type="InterPro" id="IPR007110">
    <property type="entry name" value="Ig-like_dom"/>
</dbReference>
<dbReference type="InterPro" id="IPR036179">
    <property type="entry name" value="Ig-like_dom_sf"/>
</dbReference>
<evidence type="ECO:0000256" key="5">
    <source>
        <dbReference type="ARBA" id="ARBA00023157"/>
    </source>
</evidence>
<keyword evidence="5" id="KW-1015">Disulfide bond</keyword>
<evidence type="ECO:0000256" key="6">
    <source>
        <dbReference type="ARBA" id="ARBA00023180"/>
    </source>
</evidence>
<evidence type="ECO:0000256" key="8">
    <source>
        <dbReference type="ARBA" id="ARBA00043266"/>
    </source>
</evidence>
<dbReference type="GO" id="GO:0042101">
    <property type="term" value="C:T cell receptor complex"/>
    <property type="evidence" value="ECO:0007669"/>
    <property type="project" value="UniProtKB-KW"/>
</dbReference>
<dbReference type="InParanoid" id="A0A7N5P039"/>
<feature type="chain" id="PRO_5031175871" evidence="9">
    <location>
        <begin position="32"/>
        <end position="283"/>
    </location>
</feature>